<accession>A0A1H1S4L6</accession>
<dbReference type="Gene3D" id="2.170.130.10">
    <property type="entry name" value="TonB-dependent receptor, plug domain"/>
    <property type="match status" value="1"/>
</dbReference>
<dbReference type="Gene3D" id="2.40.170.20">
    <property type="entry name" value="TonB-dependent receptor, beta-barrel domain"/>
    <property type="match status" value="1"/>
</dbReference>
<feature type="domain" description="TonB-dependent receptor plug" evidence="12">
    <location>
        <begin position="47"/>
        <end position="153"/>
    </location>
</feature>
<dbReference type="SUPFAM" id="SSF56935">
    <property type="entry name" value="Porins"/>
    <property type="match status" value="1"/>
</dbReference>
<evidence type="ECO:0000256" key="9">
    <source>
        <dbReference type="RuleBase" id="RU003357"/>
    </source>
</evidence>
<dbReference type="Pfam" id="PF00593">
    <property type="entry name" value="TonB_dep_Rec_b-barrel"/>
    <property type="match status" value="1"/>
</dbReference>
<feature type="domain" description="TonB-dependent receptor-like beta-barrel" evidence="11">
    <location>
        <begin position="439"/>
        <end position="669"/>
    </location>
</feature>
<evidence type="ECO:0000313" key="14">
    <source>
        <dbReference type="Proteomes" id="UP000243359"/>
    </source>
</evidence>
<organism evidence="13 14">
    <name type="scientific">Pseudomonas oryzae</name>
    <dbReference type="NCBI Taxonomy" id="1392877"/>
    <lineage>
        <taxon>Bacteria</taxon>
        <taxon>Pseudomonadati</taxon>
        <taxon>Pseudomonadota</taxon>
        <taxon>Gammaproteobacteria</taxon>
        <taxon>Pseudomonadales</taxon>
        <taxon>Pseudomonadaceae</taxon>
        <taxon>Pseudomonas</taxon>
    </lineage>
</organism>
<evidence type="ECO:0000259" key="11">
    <source>
        <dbReference type="Pfam" id="PF00593"/>
    </source>
</evidence>
<sequence>MSPPLRNSLALCIGLLAGAEASADDLFVGSTDLPPVLTATRLKQSPAEVPGSVSVLDRELIRASGARELSELLRLVPGMLVVSDGNLTTVNYHGSNAAQARRLQVLVDGRSVYHPGFARVDWSDIPVAIEDIERIEVFRGPNTVSYGANALMAVINIITRAPRDAHGTRLKITRGQRGIADWYASQGEGWQTGDLRLSLSGWQDDGFDRDRDGEEVRDDRRLNRLNLRVQQELGHSQSLDWQLALKEGTSQAPNSYEKSVFPIAAQPAEQDDAADVRARDYATSLRWNLDLAPDHRLYVQSSLQHWERLREWRACEAQIAFSPQLHQLWSLSPDYVRRLGRNLRRGIMTPPDGSAEQEALAGQVIDQALATVDPRTGTLAHSCGLINEDTREDRFDLELQDTLSLSDDLRLVSGLSYRHDRADSETYLGGNLSKDIGRAFGQFEWHPDRHWLLQGGAMLEHDSSAGESLSPRLALNYLLTPAHSLRAVYSEAVRSPDMFENDADWGYRVRDLRPAALGQGEAWYFAHARGRGDLEQEHMRSRELGYNGHFADIGLRVDVKLFHDEITNLISETLTLEEFMPSNANTLRLRGAETEVDWRLTARDRLRLGHARLELDASYPKDQDVSPRHSGSAGWLRDWGRGWSSTLFYYGADALNEYRFERLDLRLAKRLPLASSQLELAGVLQQRLDDEPLGWSDNNYDARQVFWLTAELEF</sequence>
<evidence type="ECO:0000256" key="5">
    <source>
        <dbReference type="ARBA" id="ARBA00023077"/>
    </source>
</evidence>
<keyword evidence="14" id="KW-1185">Reference proteome</keyword>
<dbReference type="InterPro" id="IPR036942">
    <property type="entry name" value="Beta-barrel_TonB_sf"/>
</dbReference>
<evidence type="ECO:0000256" key="2">
    <source>
        <dbReference type="ARBA" id="ARBA00022448"/>
    </source>
</evidence>
<keyword evidence="10" id="KW-0732">Signal</keyword>
<evidence type="ECO:0000256" key="4">
    <source>
        <dbReference type="ARBA" id="ARBA00022692"/>
    </source>
</evidence>
<keyword evidence="4 8" id="KW-0812">Transmembrane</keyword>
<dbReference type="InterPro" id="IPR012910">
    <property type="entry name" value="Plug_dom"/>
</dbReference>
<comment type="subcellular location">
    <subcellularLocation>
        <location evidence="1 8">Cell outer membrane</location>
        <topology evidence="1 8">Multi-pass membrane protein</topology>
    </subcellularLocation>
</comment>
<evidence type="ECO:0000256" key="6">
    <source>
        <dbReference type="ARBA" id="ARBA00023136"/>
    </source>
</evidence>
<dbReference type="STRING" id="1392877.SAMN05216221_1795"/>
<dbReference type="Pfam" id="PF07715">
    <property type="entry name" value="Plug"/>
    <property type="match status" value="1"/>
</dbReference>
<comment type="similarity">
    <text evidence="8 9">Belongs to the TonB-dependent receptor family.</text>
</comment>
<dbReference type="InterPro" id="IPR039426">
    <property type="entry name" value="TonB-dep_rcpt-like"/>
</dbReference>
<keyword evidence="5 9" id="KW-0798">TonB box</keyword>
<feature type="signal peptide" evidence="10">
    <location>
        <begin position="1"/>
        <end position="23"/>
    </location>
</feature>
<evidence type="ECO:0000256" key="10">
    <source>
        <dbReference type="SAM" id="SignalP"/>
    </source>
</evidence>
<keyword evidence="3 8" id="KW-1134">Transmembrane beta strand</keyword>
<dbReference type="PANTHER" id="PTHR30069:SF27">
    <property type="entry name" value="BLL4766 PROTEIN"/>
    <property type="match status" value="1"/>
</dbReference>
<keyword evidence="6 8" id="KW-0472">Membrane</keyword>
<keyword evidence="7 8" id="KW-0998">Cell outer membrane</keyword>
<dbReference type="GO" id="GO:0009279">
    <property type="term" value="C:cell outer membrane"/>
    <property type="evidence" value="ECO:0007669"/>
    <property type="project" value="UniProtKB-SubCell"/>
</dbReference>
<proteinExistence type="inferred from homology"/>
<protein>
    <submittedName>
        <fullName evidence="13">Iron complex outermembrane recepter protein</fullName>
    </submittedName>
</protein>
<dbReference type="InterPro" id="IPR000531">
    <property type="entry name" value="Beta-barrel_TonB"/>
</dbReference>
<dbReference type="AlphaFoldDB" id="A0A1H1S4L6"/>
<dbReference type="GO" id="GO:0015344">
    <property type="term" value="F:siderophore uptake transmembrane transporter activity"/>
    <property type="evidence" value="ECO:0007669"/>
    <property type="project" value="TreeGrafter"/>
</dbReference>
<gene>
    <name evidence="13" type="ORF">SAMN05216221_1795</name>
</gene>
<evidence type="ECO:0000313" key="13">
    <source>
        <dbReference type="EMBL" id="SDS42728.1"/>
    </source>
</evidence>
<evidence type="ECO:0000256" key="1">
    <source>
        <dbReference type="ARBA" id="ARBA00004571"/>
    </source>
</evidence>
<reference evidence="14" key="1">
    <citation type="submission" date="2016-10" db="EMBL/GenBank/DDBJ databases">
        <authorList>
            <person name="Varghese N."/>
            <person name="Submissions S."/>
        </authorList>
    </citation>
    <scope>NUCLEOTIDE SEQUENCE [LARGE SCALE GENOMIC DNA]</scope>
    <source>
        <strain evidence="14">KCTC 32247</strain>
    </source>
</reference>
<evidence type="ECO:0000256" key="8">
    <source>
        <dbReference type="PROSITE-ProRule" id="PRU01360"/>
    </source>
</evidence>
<feature type="chain" id="PRO_5009259601" evidence="10">
    <location>
        <begin position="24"/>
        <end position="714"/>
    </location>
</feature>
<evidence type="ECO:0000256" key="3">
    <source>
        <dbReference type="ARBA" id="ARBA00022452"/>
    </source>
</evidence>
<name>A0A1H1S4L6_9PSED</name>
<dbReference type="InterPro" id="IPR037066">
    <property type="entry name" value="Plug_dom_sf"/>
</dbReference>
<dbReference type="PANTHER" id="PTHR30069">
    <property type="entry name" value="TONB-DEPENDENT OUTER MEMBRANE RECEPTOR"/>
    <property type="match status" value="1"/>
</dbReference>
<dbReference type="PROSITE" id="PS52016">
    <property type="entry name" value="TONB_DEPENDENT_REC_3"/>
    <property type="match status" value="1"/>
</dbReference>
<evidence type="ECO:0000256" key="7">
    <source>
        <dbReference type="ARBA" id="ARBA00023237"/>
    </source>
</evidence>
<evidence type="ECO:0000259" key="12">
    <source>
        <dbReference type="Pfam" id="PF07715"/>
    </source>
</evidence>
<dbReference type="Proteomes" id="UP000243359">
    <property type="component" value="Chromosome I"/>
</dbReference>
<dbReference type="EMBL" id="LT629751">
    <property type="protein sequence ID" value="SDS42728.1"/>
    <property type="molecule type" value="Genomic_DNA"/>
</dbReference>
<dbReference type="GO" id="GO:0044718">
    <property type="term" value="P:siderophore transmembrane transport"/>
    <property type="evidence" value="ECO:0007669"/>
    <property type="project" value="TreeGrafter"/>
</dbReference>
<keyword evidence="2 8" id="KW-0813">Transport</keyword>